<evidence type="ECO:0000313" key="12">
    <source>
        <dbReference type="EMBL" id="SBS35014.1"/>
    </source>
</evidence>
<keyword evidence="3" id="KW-0813">Transport</keyword>
<evidence type="ECO:0000256" key="7">
    <source>
        <dbReference type="ARBA" id="ARBA00023114"/>
    </source>
</evidence>
<dbReference type="Proteomes" id="UP000092544">
    <property type="component" value="Unassembled WGS sequence"/>
</dbReference>
<organism evidence="12 13">
    <name type="scientific">Marinomonas spartinae</name>
    <dbReference type="NCBI Taxonomy" id="1792290"/>
    <lineage>
        <taxon>Bacteria</taxon>
        <taxon>Pseudomonadati</taxon>
        <taxon>Pseudomonadota</taxon>
        <taxon>Gammaproteobacteria</taxon>
        <taxon>Oceanospirillales</taxon>
        <taxon>Oceanospirillaceae</taxon>
        <taxon>Marinomonas</taxon>
    </lineage>
</organism>
<keyword evidence="7" id="KW-0626">Porin</keyword>
<dbReference type="AlphaFoldDB" id="A0A1A8TM21"/>
<feature type="signal peptide" evidence="11">
    <location>
        <begin position="1"/>
        <end position="24"/>
    </location>
</feature>
<keyword evidence="11" id="KW-0732">Signal</keyword>
<evidence type="ECO:0000256" key="4">
    <source>
        <dbReference type="ARBA" id="ARBA00022452"/>
    </source>
</evidence>
<keyword evidence="8" id="KW-0472">Membrane</keyword>
<keyword evidence="5" id="KW-0812">Transmembrane</keyword>
<dbReference type="GO" id="GO:0015144">
    <property type="term" value="F:carbohydrate transmembrane transporter activity"/>
    <property type="evidence" value="ECO:0007669"/>
    <property type="project" value="TreeGrafter"/>
</dbReference>
<evidence type="ECO:0000256" key="6">
    <source>
        <dbReference type="ARBA" id="ARBA00023065"/>
    </source>
</evidence>
<dbReference type="STRING" id="1792290.MSP8886_03234"/>
<keyword evidence="10" id="KW-0175">Coiled coil</keyword>
<dbReference type="GO" id="GO:0009279">
    <property type="term" value="C:cell outer membrane"/>
    <property type="evidence" value="ECO:0007669"/>
    <property type="project" value="UniProtKB-SubCell"/>
</dbReference>
<dbReference type="EMBL" id="FLOB01000009">
    <property type="protein sequence ID" value="SBS35014.1"/>
    <property type="molecule type" value="Genomic_DNA"/>
</dbReference>
<keyword evidence="9" id="KW-0998">Cell outer membrane</keyword>
<dbReference type="InterPro" id="IPR003192">
    <property type="entry name" value="Porin_LamB"/>
</dbReference>
<evidence type="ECO:0000256" key="2">
    <source>
        <dbReference type="ARBA" id="ARBA00007055"/>
    </source>
</evidence>
<evidence type="ECO:0000256" key="11">
    <source>
        <dbReference type="SAM" id="SignalP"/>
    </source>
</evidence>
<comment type="similarity">
    <text evidence="2">Belongs to the porin LamB (TC 1.B.3) family.</text>
</comment>
<gene>
    <name evidence="12" type="primary">scrY</name>
    <name evidence="12" type="ORF">MSP8886_03234</name>
</gene>
<dbReference type="GO" id="GO:0006811">
    <property type="term" value="P:monoatomic ion transport"/>
    <property type="evidence" value="ECO:0007669"/>
    <property type="project" value="UniProtKB-KW"/>
</dbReference>
<evidence type="ECO:0000256" key="5">
    <source>
        <dbReference type="ARBA" id="ARBA00022692"/>
    </source>
</evidence>
<evidence type="ECO:0000256" key="1">
    <source>
        <dbReference type="ARBA" id="ARBA00004571"/>
    </source>
</evidence>
<dbReference type="GO" id="GO:0046930">
    <property type="term" value="C:pore complex"/>
    <property type="evidence" value="ECO:0007669"/>
    <property type="project" value="UniProtKB-KW"/>
</dbReference>
<dbReference type="GO" id="GO:0015288">
    <property type="term" value="F:porin activity"/>
    <property type="evidence" value="ECO:0007669"/>
    <property type="project" value="UniProtKB-KW"/>
</dbReference>
<sequence>MITTKKTLLIAMLAAQFPMSSAWAADTNASTSTSLQSLQEQINELQARLNKTEKTAEQASDKASQAKVAATKASDDASSFEFHAYARAGLLMNNHGYGAATGDGKVIGTGPYMTAAGALGAPVGRLGLEDDNYVETDLIHKSVADNGTKSLYKIMIADGNRSSNDWTSSESQLNVRQVYTELSDISSFTGAFKNAKVWAGKRFDRDNFDIHFFDSDIVFLSGTGAGIYDVQLGNNWKSNFSIYGRDFGTDTSSNNIKNYIATMNNHIGPWQFMVSGMTSPKNDQRASTASSPTTRANSGIHTLFAYHGGSFYGLAKGFSKTGILMGQGLGAELKRIGADGNLNDKAKAVRLFSFGVANLNDTWKVAPAFMAEYSKDRIKTGDEFKWASLNVRLSEAFTDNFEMVYEGSYQYMDLNNGTSSANGNFYKATIAPTLKMSTAGGFFARPELRFAVSYVNWSKELDNYTISLDNTAKPMGSGGRTLFALQMETWF</sequence>
<dbReference type="SUPFAM" id="SSF56935">
    <property type="entry name" value="Porins"/>
    <property type="match status" value="1"/>
</dbReference>
<dbReference type="Pfam" id="PF02264">
    <property type="entry name" value="LamB"/>
    <property type="match status" value="1"/>
</dbReference>
<feature type="coiled-coil region" evidence="10">
    <location>
        <begin position="28"/>
        <end position="69"/>
    </location>
</feature>
<evidence type="ECO:0000256" key="9">
    <source>
        <dbReference type="ARBA" id="ARBA00023237"/>
    </source>
</evidence>
<dbReference type="Gene3D" id="2.40.170.10">
    <property type="entry name" value="Porin, LamB type"/>
    <property type="match status" value="1"/>
</dbReference>
<evidence type="ECO:0000256" key="10">
    <source>
        <dbReference type="SAM" id="Coils"/>
    </source>
</evidence>
<dbReference type="RefSeq" id="WP_217491356.1">
    <property type="nucleotide sequence ID" value="NZ_FLOB01000009.1"/>
</dbReference>
<accession>A0A1A8TM21</accession>
<protein>
    <submittedName>
        <fullName evidence="12">Sucrose porin</fullName>
    </submittedName>
</protein>
<dbReference type="InterPro" id="IPR036998">
    <property type="entry name" value="Porin_LamB_sf"/>
</dbReference>
<evidence type="ECO:0000256" key="8">
    <source>
        <dbReference type="ARBA" id="ARBA00023136"/>
    </source>
</evidence>
<dbReference type="PANTHER" id="PTHR38762:SF1">
    <property type="entry name" value="CRYPTIC OUTER MEMBRANE PORIN BGLH-RELATED"/>
    <property type="match status" value="1"/>
</dbReference>
<reference evidence="12 13" key="1">
    <citation type="submission" date="2016-06" db="EMBL/GenBank/DDBJ databases">
        <authorList>
            <person name="Kjaerup R.B."/>
            <person name="Dalgaard T.S."/>
            <person name="Juul-Madsen H.R."/>
        </authorList>
    </citation>
    <scope>NUCLEOTIDE SEQUENCE [LARGE SCALE GENOMIC DNA]</scope>
    <source>
        <strain evidence="12 13">CECT 8886</strain>
    </source>
</reference>
<feature type="chain" id="PRO_5008379135" evidence="11">
    <location>
        <begin position="25"/>
        <end position="491"/>
    </location>
</feature>
<keyword evidence="6" id="KW-0406">Ion transport</keyword>
<dbReference type="GO" id="GO:0015774">
    <property type="term" value="P:polysaccharide transport"/>
    <property type="evidence" value="ECO:0007669"/>
    <property type="project" value="TreeGrafter"/>
</dbReference>
<proteinExistence type="inferred from homology"/>
<name>A0A1A8TM21_9GAMM</name>
<evidence type="ECO:0000313" key="13">
    <source>
        <dbReference type="Proteomes" id="UP000092544"/>
    </source>
</evidence>
<evidence type="ECO:0000256" key="3">
    <source>
        <dbReference type="ARBA" id="ARBA00022448"/>
    </source>
</evidence>
<keyword evidence="4" id="KW-1134">Transmembrane beta strand</keyword>
<dbReference type="InterPro" id="IPR050286">
    <property type="entry name" value="G_neg_Bact_CarbUptk_Porin"/>
</dbReference>
<dbReference type="PANTHER" id="PTHR38762">
    <property type="entry name" value="CRYPTIC OUTER MEMBRANE PORIN BGLH-RELATED"/>
    <property type="match status" value="1"/>
</dbReference>
<comment type="subcellular location">
    <subcellularLocation>
        <location evidence="1">Cell outer membrane</location>
        <topology evidence="1">Multi-pass membrane protein</topology>
    </subcellularLocation>
</comment>
<keyword evidence="13" id="KW-1185">Reference proteome</keyword>